<keyword evidence="4" id="KW-0547">Nucleotide-binding</keyword>
<dbReference type="PANTHER" id="PTHR43065:SF46">
    <property type="entry name" value="C4-DICARBOXYLATE TRANSPORT SENSOR PROTEIN DCTB"/>
    <property type="match status" value="1"/>
</dbReference>
<dbReference type="SMART" id="SM00387">
    <property type="entry name" value="HATPase_c"/>
    <property type="match status" value="1"/>
</dbReference>
<dbReference type="GO" id="GO:0005524">
    <property type="term" value="F:ATP binding"/>
    <property type="evidence" value="ECO:0007669"/>
    <property type="project" value="UniProtKB-KW"/>
</dbReference>
<keyword evidence="3" id="KW-0808">Transferase</keyword>
<keyword evidence="6" id="KW-0067">ATP-binding</keyword>
<name>A0A9D2B916_9FIRM</name>
<dbReference type="Pfam" id="PF02518">
    <property type="entry name" value="HATPase_c"/>
    <property type="match status" value="1"/>
</dbReference>
<dbReference type="InterPro" id="IPR036097">
    <property type="entry name" value="HisK_dim/P_sf"/>
</dbReference>
<organism evidence="9 10">
    <name type="scientific">Candidatus Anaerostipes excrementavium</name>
    <dbReference type="NCBI Taxonomy" id="2838463"/>
    <lineage>
        <taxon>Bacteria</taxon>
        <taxon>Bacillati</taxon>
        <taxon>Bacillota</taxon>
        <taxon>Clostridia</taxon>
        <taxon>Lachnospirales</taxon>
        <taxon>Lachnospiraceae</taxon>
        <taxon>Anaerostipes</taxon>
    </lineage>
</organism>
<evidence type="ECO:0000256" key="7">
    <source>
        <dbReference type="ARBA" id="ARBA00023012"/>
    </source>
</evidence>
<dbReference type="SUPFAM" id="SSF55874">
    <property type="entry name" value="ATPase domain of HSP90 chaperone/DNA topoisomerase II/histidine kinase"/>
    <property type="match status" value="1"/>
</dbReference>
<dbReference type="SUPFAM" id="SSF47384">
    <property type="entry name" value="Homodimeric domain of signal transducing histidine kinase"/>
    <property type="match status" value="1"/>
</dbReference>
<dbReference type="Gene3D" id="3.30.565.10">
    <property type="entry name" value="Histidine kinase-like ATPase, C-terminal domain"/>
    <property type="match status" value="1"/>
</dbReference>
<comment type="catalytic activity">
    <reaction evidence="1">
        <text>ATP + protein L-histidine = ADP + protein N-phospho-L-histidine.</text>
        <dbReference type="EC" id="2.7.13.3"/>
    </reaction>
</comment>
<evidence type="ECO:0000256" key="5">
    <source>
        <dbReference type="ARBA" id="ARBA00022777"/>
    </source>
</evidence>
<dbReference type="GO" id="GO:0000155">
    <property type="term" value="F:phosphorelay sensor kinase activity"/>
    <property type="evidence" value="ECO:0007669"/>
    <property type="project" value="InterPro"/>
</dbReference>
<gene>
    <name evidence="9" type="ORF">H9735_05200</name>
</gene>
<dbReference type="InterPro" id="IPR003594">
    <property type="entry name" value="HATPase_dom"/>
</dbReference>
<dbReference type="EMBL" id="DXEM01000015">
    <property type="protein sequence ID" value="HIX67511.1"/>
    <property type="molecule type" value="Genomic_DNA"/>
</dbReference>
<accession>A0A9D2B916</accession>
<proteinExistence type="predicted"/>
<reference evidence="9" key="1">
    <citation type="journal article" date="2021" name="PeerJ">
        <title>Extensive microbial diversity within the chicken gut microbiome revealed by metagenomics and culture.</title>
        <authorList>
            <person name="Gilroy R."/>
            <person name="Ravi A."/>
            <person name="Getino M."/>
            <person name="Pursley I."/>
            <person name="Horton D.L."/>
            <person name="Alikhan N.F."/>
            <person name="Baker D."/>
            <person name="Gharbi K."/>
            <person name="Hall N."/>
            <person name="Watson M."/>
            <person name="Adriaenssens E.M."/>
            <person name="Foster-Nyarko E."/>
            <person name="Jarju S."/>
            <person name="Secka A."/>
            <person name="Antonio M."/>
            <person name="Oren A."/>
            <person name="Chaudhuri R.R."/>
            <person name="La Ragione R."/>
            <person name="Hildebrand F."/>
            <person name="Pallen M.J."/>
        </authorList>
    </citation>
    <scope>NUCLEOTIDE SEQUENCE</scope>
    <source>
        <strain evidence="9">CHK191-13928</strain>
    </source>
</reference>
<reference evidence="9" key="2">
    <citation type="submission" date="2021-04" db="EMBL/GenBank/DDBJ databases">
        <authorList>
            <person name="Gilroy R."/>
        </authorList>
    </citation>
    <scope>NUCLEOTIDE SEQUENCE</scope>
    <source>
        <strain evidence="9">CHK191-13928</strain>
    </source>
</reference>
<dbReference type="InterPro" id="IPR005467">
    <property type="entry name" value="His_kinase_dom"/>
</dbReference>
<dbReference type="PANTHER" id="PTHR43065">
    <property type="entry name" value="SENSOR HISTIDINE KINASE"/>
    <property type="match status" value="1"/>
</dbReference>
<sequence>MNQSYELATFSHEINNNLTLIYGQLQYIENTNESLKNDENWHKMKDDFSSLFDLIRQVLSPTDTTSAAVEPQDLIQLFKEIQSSWSYRLNLEHIGFYVHADSPGPYYVYGPKPKLLQMFHNLVSNAVKAIQRKKGAEKAPNITITLNREQGHIVLNLSDTGIGMTKEQQARAFYRGVSFIPQGNGIGLSVVHEIAEELHIRIHMDSAINHGTTFTLVFPSTERVKAMPV</sequence>
<evidence type="ECO:0000313" key="9">
    <source>
        <dbReference type="EMBL" id="HIX67511.1"/>
    </source>
</evidence>
<dbReference type="Proteomes" id="UP000886721">
    <property type="component" value="Unassembled WGS sequence"/>
</dbReference>
<evidence type="ECO:0000259" key="8">
    <source>
        <dbReference type="PROSITE" id="PS50109"/>
    </source>
</evidence>
<keyword evidence="7" id="KW-0902">Two-component regulatory system</keyword>
<dbReference type="InterPro" id="IPR036890">
    <property type="entry name" value="HATPase_C_sf"/>
</dbReference>
<feature type="domain" description="Histidine kinase" evidence="8">
    <location>
        <begin position="9"/>
        <end position="222"/>
    </location>
</feature>
<evidence type="ECO:0000256" key="1">
    <source>
        <dbReference type="ARBA" id="ARBA00000085"/>
    </source>
</evidence>
<dbReference type="Gene3D" id="1.10.287.130">
    <property type="match status" value="1"/>
</dbReference>
<evidence type="ECO:0000256" key="3">
    <source>
        <dbReference type="ARBA" id="ARBA00022679"/>
    </source>
</evidence>
<evidence type="ECO:0000313" key="10">
    <source>
        <dbReference type="Proteomes" id="UP000886721"/>
    </source>
</evidence>
<dbReference type="PROSITE" id="PS50109">
    <property type="entry name" value="HIS_KIN"/>
    <property type="match status" value="1"/>
</dbReference>
<dbReference type="AlphaFoldDB" id="A0A9D2B916"/>
<dbReference type="PRINTS" id="PR00344">
    <property type="entry name" value="BCTRLSENSOR"/>
</dbReference>
<evidence type="ECO:0000256" key="4">
    <source>
        <dbReference type="ARBA" id="ARBA00022741"/>
    </source>
</evidence>
<evidence type="ECO:0000256" key="2">
    <source>
        <dbReference type="ARBA" id="ARBA00012438"/>
    </source>
</evidence>
<comment type="caution">
    <text evidence="9">The sequence shown here is derived from an EMBL/GenBank/DDBJ whole genome shotgun (WGS) entry which is preliminary data.</text>
</comment>
<protein>
    <recommendedName>
        <fullName evidence="2">histidine kinase</fullName>
        <ecNumber evidence="2">2.7.13.3</ecNumber>
    </recommendedName>
</protein>
<dbReference type="EC" id="2.7.13.3" evidence="2"/>
<dbReference type="InterPro" id="IPR004358">
    <property type="entry name" value="Sig_transdc_His_kin-like_C"/>
</dbReference>
<keyword evidence="5 9" id="KW-0418">Kinase</keyword>
<evidence type="ECO:0000256" key="6">
    <source>
        <dbReference type="ARBA" id="ARBA00022840"/>
    </source>
</evidence>